<sequence length="36" mass="4073">MMLDRIVLTVRRAWFESDADLEISELHADAVRQAGG</sequence>
<name>C6WEF4_ACTMD</name>
<dbReference type="Proteomes" id="UP000002213">
    <property type="component" value="Chromosome"/>
</dbReference>
<protein>
    <submittedName>
        <fullName evidence="1">Uncharacterized protein</fullName>
    </submittedName>
</protein>
<dbReference type="AlphaFoldDB" id="C6WEF4"/>
<gene>
    <name evidence="1" type="ordered locus">Amir_3876</name>
</gene>
<dbReference type="KEGG" id="ami:Amir_3876"/>
<proteinExistence type="predicted"/>
<reference evidence="1 2" key="1">
    <citation type="journal article" date="2009" name="Stand. Genomic Sci.">
        <title>Complete genome sequence of Actinosynnema mirum type strain (101).</title>
        <authorList>
            <person name="Land M."/>
            <person name="Lapidus A."/>
            <person name="Mayilraj S."/>
            <person name="Chen F."/>
            <person name="Copeland A."/>
            <person name="Del Rio T.G."/>
            <person name="Nolan M."/>
            <person name="Lucas S."/>
            <person name="Tice H."/>
            <person name="Cheng J.F."/>
            <person name="Chertkov O."/>
            <person name="Bruce D."/>
            <person name="Goodwin L."/>
            <person name="Pitluck S."/>
            <person name="Rohde M."/>
            <person name="Goker M."/>
            <person name="Pati A."/>
            <person name="Ivanova N."/>
            <person name="Mavromatis K."/>
            <person name="Chen A."/>
            <person name="Palaniappan K."/>
            <person name="Hauser L."/>
            <person name="Chang Y.J."/>
            <person name="Jeffries C.C."/>
            <person name="Brettin T."/>
            <person name="Detter J.C."/>
            <person name="Han C."/>
            <person name="Chain P."/>
            <person name="Tindall B.J."/>
            <person name="Bristow J."/>
            <person name="Eisen J.A."/>
            <person name="Markowitz V."/>
            <person name="Hugenholtz P."/>
            <person name="Kyrpides N.C."/>
            <person name="Klenk H.P."/>
        </authorList>
    </citation>
    <scope>NUCLEOTIDE SEQUENCE [LARGE SCALE GENOMIC DNA]</scope>
    <source>
        <strain evidence="2">ATCC 29888 / DSM 43827 / JCM 3225 / NBRC 14064 / NCIMB 13271 / NRRL B-12336 / IMRU 3971 / 101</strain>
    </source>
</reference>
<dbReference type="HOGENOM" id="CLU_3354084_0_0_11"/>
<evidence type="ECO:0000313" key="2">
    <source>
        <dbReference type="Proteomes" id="UP000002213"/>
    </source>
</evidence>
<organism evidence="1 2">
    <name type="scientific">Actinosynnema mirum (strain ATCC 29888 / DSM 43827 / JCM 3225 / NBRC 14064 / NCIMB 13271 / NRRL B-12336 / IMRU 3971 / 101)</name>
    <dbReference type="NCBI Taxonomy" id="446462"/>
    <lineage>
        <taxon>Bacteria</taxon>
        <taxon>Bacillati</taxon>
        <taxon>Actinomycetota</taxon>
        <taxon>Actinomycetes</taxon>
        <taxon>Pseudonocardiales</taxon>
        <taxon>Pseudonocardiaceae</taxon>
        <taxon>Actinosynnema</taxon>
    </lineage>
</organism>
<keyword evidence="2" id="KW-1185">Reference proteome</keyword>
<evidence type="ECO:0000313" key="1">
    <source>
        <dbReference type="EMBL" id="ACU37754.1"/>
    </source>
</evidence>
<accession>C6WEF4</accession>
<dbReference type="EMBL" id="CP001630">
    <property type="protein sequence ID" value="ACU37754.1"/>
    <property type="molecule type" value="Genomic_DNA"/>
</dbReference>